<dbReference type="EMBL" id="SNRW01002520">
    <property type="protein sequence ID" value="KAA6392505.1"/>
    <property type="molecule type" value="Genomic_DNA"/>
</dbReference>
<accession>A0A5J4WDI7</accession>
<dbReference type="AlphaFoldDB" id="A0A5J4WDI7"/>
<name>A0A5J4WDI7_9EUKA</name>
<evidence type="ECO:0000313" key="1">
    <source>
        <dbReference type="EMBL" id="KAA6392505.1"/>
    </source>
</evidence>
<organism evidence="1 2">
    <name type="scientific">Streblomastix strix</name>
    <dbReference type="NCBI Taxonomy" id="222440"/>
    <lineage>
        <taxon>Eukaryota</taxon>
        <taxon>Metamonada</taxon>
        <taxon>Preaxostyla</taxon>
        <taxon>Oxymonadida</taxon>
        <taxon>Streblomastigidae</taxon>
        <taxon>Streblomastix</taxon>
    </lineage>
</organism>
<sequence>MHSLTSYASIFLSFNGDRVSIRIKSAEGDGEENPYCFGIGRIGQIIENTHQRQDSNQRSAFIRGLLSPVNIGEFVEEECYQIEFIKVLGFKG</sequence>
<reference evidence="1 2" key="1">
    <citation type="submission" date="2019-03" db="EMBL/GenBank/DDBJ databases">
        <title>Single cell metagenomics reveals metabolic interactions within the superorganism composed of flagellate Streblomastix strix and complex community of Bacteroidetes bacteria on its surface.</title>
        <authorList>
            <person name="Treitli S.C."/>
            <person name="Kolisko M."/>
            <person name="Husnik F."/>
            <person name="Keeling P."/>
            <person name="Hampl V."/>
        </authorList>
    </citation>
    <scope>NUCLEOTIDE SEQUENCE [LARGE SCALE GENOMIC DNA]</scope>
    <source>
        <strain evidence="1">ST1C</strain>
    </source>
</reference>
<evidence type="ECO:0000313" key="2">
    <source>
        <dbReference type="Proteomes" id="UP000324800"/>
    </source>
</evidence>
<gene>
    <name evidence="1" type="ORF">EZS28_011969</name>
</gene>
<protein>
    <submittedName>
        <fullName evidence="1">Uncharacterized protein</fullName>
    </submittedName>
</protein>
<comment type="caution">
    <text evidence="1">The sequence shown here is derived from an EMBL/GenBank/DDBJ whole genome shotgun (WGS) entry which is preliminary data.</text>
</comment>
<proteinExistence type="predicted"/>
<dbReference type="Proteomes" id="UP000324800">
    <property type="component" value="Unassembled WGS sequence"/>
</dbReference>